<keyword evidence="1 8" id="KW-0004">4Fe-4S</keyword>
<dbReference type="PANTHER" id="PTHR42836">
    <property type="entry name" value="7-CARBOXY-7-DEAZAGUANINE SYNTHASE"/>
    <property type="match status" value="1"/>
</dbReference>
<dbReference type="RefSeq" id="WP_224325228.1">
    <property type="nucleotide sequence ID" value="NZ_JACGBB010000004.1"/>
</dbReference>
<keyword evidence="4 8" id="KW-0460">Magnesium</keyword>
<keyword evidence="6 8" id="KW-0411">Iron-sulfur</keyword>
<dbReference type="PROSITE" id="PS51918">
    <property type="entry name" value="RADICAL_SAM"/>
    <property type="match status" value="1"/>
</dbReference>
<dbReference type="SUPFAM" id="SSF102114">
    <property type="entry name" value="Radical SAM enzymes"/>
    <property type="match status" value="1"/>
</dbReference>
<protein>
    <recommendedName>
        <fullName evidence="8">7-carboxy-7-deazaguanine synthase</fullName>
        <shortName evidence="8">CDG synthase</shortName>
        <ecNumber evidence="8">4.3.99.3</ecNumber>
    </recommendedName>
    <alternativeName>
        <fullName evidence="8">Queuosine biosynthesis protein QueE</fullName>
    </alternativeName>
</protein>
<keyword evidence="7 8" id="KW-0456">Lyase</keyword>
<feature type="binding site" evidence="8">
    <location>
        <position position="29"/>
    </location>
    <ligand>
        <name>[4Fe-4S] cluster</name>
        <dbReference type="ChEBI" id="CHEBI:49883"/>
        <note>4Fe-4S-S-AdoMet</note>
    </ligand>
</feature>
<dbReference type="InterPro" id="IPR024924">
    <property type="entry name" value="7-CO-7-deazaguanine_synth-like"/>
</dbReference>
<feature type="binding site" evidence="8">
    <location>
        <position position="87"/>
    </location>
    <ligand>
        <name>S-adenosyl-L-methionine</name>
        <dbReference type="ChEBI" id="CHEBI:59789"/>
    </ligand>
</feature>
<reference evidence="10 11" key="1">
    <citation type="submission" date="2020-07" db="EMBL/GenBank/DDBJ databases">
        <title>Transfer of Campylobacter canadensis to the novel genus Avispirillum gen. nov., that also includes two novel species recovered from migratory waterfowl: Avispirillum anseris sp. nov. and Avispirillum brantae sp. nov.</title>
        <authorList>
            <person name="Miller W.G."/>
            <person name="Chapman M.H."/>
            <person name="Yee E."/>
            <person name="Inglis G.D."/>
        </authorList>
    </citation>
    <scope>NUCLEOTIDE SEQUENCE [LARGE SCALE GENOMIC DNA]</scope>
    <source>
        <strain evidence="10 11">L283</strain>
    </source>
</reference>
<dbReference type="EC" id="4.3.99.3" evidence="8"/>
<dbReference type="Proteomes" id="UP000786183">
    <property type="component" value="Unassembled WGS sequence"/>
</dbReference>
<keyword evidence="3 8" id="KW-0479">Metal-binding</keyword>
<sequence length="236" mass="27165">MKVVETFLSIQAEGMFSGRYAFFIRFAGCNFNCTGFGVKKDNFIGCDTIKAVQTKAYLHTYFDYNADELIALVKKQKSNPLIVITGGEPLLLQNDKEFVKLLSFLTLNYDVQFESNASIKLKEYDFYKKCYFAMGVKLANSGVKKELRINKDAIFSIIKNSKKAFFKFVINDEKDLDELYEIINDFKDTSVYLMPMGSTSKELSLNAKKVFELCVKHSFNYSDRLHIRIYDDKEGV</sequence>
<comment type="cofactor">
    <cofactor evidence="8">
        <name>S-adenosyl-L-methionine</name>
        <dbReference type="ChEBI" id="CHEBI:59789"/>
    </cofactor>
    <text evidence="8">Binds 1 S-adenosyl-L-methionine per subunit.</text>
</comment>
<organism evidence="10 11">
    <name type="scientific">Campylobacter canadensis</name>
    <dbReference type="NCBI Taxonomy" id="449520"/>
    <lineage>
        <taxon>Bacteria</taxon>
        <taxon>Pseudomonadati</taxon>
        <taxon>Campylobacterota</taxon>
        <taxon>Epsilonproteobacteria</taxon>
        <taxon>Campylobacterales</taxon>
        <taxon>Campylobacteraceae</taxon>
        <taxon>Campylobacter</taxon>
    </lineage>
</organism>
<evidence type="ECO:0000256" key="8">
    <source>
        <dbReference type="HAMAP-Rule" id="MF_00917"/>
    </source>
</evidence>
<keyword evidence="2 8" id="KW-0949">S-adenosyl-L-methionine</keyword>
<dbReference type="CDD" id="cd01335">
    <property type="entry name" value="Radical_SAM"/>
    <property type="match status" value="1"/>
</dbReference>
<evidence type="ECO:0000256" key="6">
    <source>
        <dbReference type="ARBA" id="ARBA00023014"/>
    </source>
</evidence>
<comment type="subunit">
    <text evidence="8">Homodimer.</text>
</comment>
<accession>A0ABS7WQR8</accession>
<name>A0ABS7WQR8_9BACT</name>
<dbReference type="InterPro" id="IPR007197">
    <property type="entry name" value="rSAM"/>
</dbReference>
<feature type="binding site" evidence="8">
    <location>
        <position position="46"/>
    </location>
    <ligand>
        <name>[4Fe-4S] cluster</name>
        <dbReference type="ChEBI" id="CHEBI:49883"/>
        <note>4Fe-4S-S-AdoMet</note>
    </ligand>
</feature>
<feature type="binding site" evidence="8">
    <location>
        <position position="48"/>
    </location>
    <ligand>
        <name>Mg(2+)</name>
        <dbReference type="ChEBI" id="CHEBI:18420"/>
    </ligand>
</feature>
<dbReference type="EMBL" id="JACGBB010000004">
    <property type="protein sequence ID" value="MBZ7987101.1"/>
    <property type="molecule type" value="Genomic_DNA"/>
</dbReference>
<evidence type="ECO:0000259" key="9">
    <source>
        <dbReference type="PROSITE" id="PS51918"/>
    </source>
</evidence>
<evidence type="ECO:0000256" key="1">
    <source>
        <dbReference type="ARBA" id="ARBA00022485"/>
    </source>
</evidence>
<comment type="pathway">
    <text evidence="8">Purine metabolism; 7-cyano-7-deazaguanine biosynthesis.</text>
</comment>
<comment type="caution">
    <text evidence="8">Lacks conserved residue(s) required for the propagation of feature annotation.</text>
</comment>
<gene>
    <name evidence="8" type="primary">queE</name>
    <name evidence="10" type="ORF">AVCANL283_03065</name>
</gene>
<dbReference type="PANTHER" id="PTHR42836:SF1">
    <property type="entry name" value="7-CARBOXY-7-DEAZAGUANINE SYNTHASE"/>
    <property type="match status" value="1"/>
</dbReference>
<dbReference type="HAMAP" id="MF_00917">
    <property type="entry name" value="QueE"/>
    <property type="match status" value="1"/>
</dbReference>
<dbReference type="InterPro" id="IPR058240">
    <property type="entry name" value="rSAM_sf"/>
</dbReference>
<evidence type="ECO:0000256" key="3">
    <source>
        <dbReference type="ARBA" id="ARBA00022723"/>
    </source>
</evidence>
<keyword evidence="11" id="KW-1185">Reference proteome</keyword>
<feature type="binding site" evidence="8">
    <location>
        <position position="33"/>
    </location>
    <ligand>
        <name>[4Fe-4S] cluster</name>
        <dbReference type="ChEBI" id="CHEBI:49883"/>
        <note>4Fe-4S-S-AdoMet</note>
    </ligand>
</feature>
<feature type="domain" description="Radical SAM core" evidence="9">
    <location>
        <begin position="16"/>
        <end position="232"/>
    </location>
</feature>
<evidence type="ECO:0000256" key="5">
    <source>
        <dbReference type="ARBA" id="ARBA00023004"/>
    </source>
</evidence>
<comment type="similarity">
    <text evidence="8">Belongs to the radical SAM superfamily. 7-carboxy-7-deazaguanine synthase family.</text>
</comment>
<keyword evidence="8" id="KW-0671">Queuosine biosynthesis</keyword>
<comment type="catalytic activity">
    <reaction evidence="8">
        <text>6-carboxy-5,6,7,8-tetrahydropterin + H(+) = 7-carboxy-7-carbaguanine + NH4(+)</text>
        <dbReference type="Rhea" id="RHEA:27974"/>
        <dbReference type="ChEBI" id="CHEBI:15378"/>
        <dbReference type="ChEBI" id="CHEBI:28938"/>
        <dbReference type="ChEBI" id="CHEBI:61032"/>
        <dbReference type="ChEBI" id="CHEBI:61036"/>
        <dbReference type="EC" id="4.3.99.3"/>
    </reaction>
</comment>
<comment type="caution">
    <text evidence="10">The sequence shown here is derived from an EMBL/GenBank/DDBJ whole genome shotgun (WGS) entry which is preliminary data.</text>
</comment>
<dbReference type="Gene3D" id="3.20.20.70">
    <property type="entry name" value="Aldolase class I"/>
    <property type="match status" value="1"/>
</dbReference>
<evidence type="ECO:0000256" key="2">
    <source>
        <dbReference type="ARBA" id="ARBA00022691"/>
    </source>
</evidence>
<comment type="function">
    <text evidence="8">Catalyzes the complex heterocyclic radical-mediated conversion of 6-carboxy-5,6,7,8-tetrahydropterin (CPH4) to 7-carboxy-7-deazaguanine (CDG), a step common to the biosynthetic pathways of all 7-deazapurine-containing compounds.</text>
</comment>
<comment type="cofactor">
    <cofactor evidence="8">
        <name>Mg(2+)</name>
        <dbReference type="ChEBI" id="CHEBI:18420"/>
    </cofactor>
</comment>
<evidence type="ECO:0000313" key="10">
    <source>
        <dbReference type="EMBL" id="MBZ7987101.1"/>
    </source>
</evidence>
<proteinExistence type="inferred from homology"/>
<comment type="cofactor">
    <cofactor evidence="8">
        <name>[4Fe-4S] cluster</name>
        <dbReference type="ChEBI" id="CHEBI:49883"/>
    </cofactor>
    <text evidence="8">Binds 1 [4Fe-4S] cluster. The cluster is coordinated with 3 cysteines and an exchangeable S-adenosyl-L-methionine.</text>
</comment>
<evidence type="ECO:0000256" key="7">
    <source>
        <dbReference type="ARBA" id="ARBA00023239"/>
    </source>
</evidence>
<dbReference type="InterPro" id="IPR013785">
    <property type="entry name" value="Aldolase_TIM"/>
</dbReference>
<feature type="binding site" evidence="8">
    <location>
        <position position="85"/>
    </location>
    <ligand>
        <name>substrate</name>
    </ligand>
</feature>
<keyword evidence="5 8" id="KW-0408">Iron</keyword>
<evidence type="ECO:0000256" key="4">
    <source>
        <dbReference type="ARBA" id="ARBA00022842"/>
    </source>
</evidence>
<evidence type="ECO:0000313" key="11">
    <source>
        <dbReference type="Proteomes" id="UP000786183"/>
    </source>
</evidence>
<feature type="binding site" evidence="8">
    <location>
        <position position="25"/>
    </location>
    <ligand>
        <name>substrate</name>
    </ligand>
</feature>